<dbReference type="CDD" id="cd06261">
    <property type="entry name" value="TM_PBP2"/>
    <property type="match status" value="1"/>
</dbReference>
<dbReference type="SUPFAM" id="SSF161098">
    <property type="entry name" value="MetI-like"/>
    <property type="match status" value="1"/>
</dbReference>
<dbReference type="AlphaFoldDB" id="A0A931AZ52"/>
<keyword evidence="3" id="KW-1003">Cell membrane</keyword>
<dbReference type="GO" id="GO:0005886">
    <property type="term" value="C:plasma membrane"/>
    <property type="evidence" value="ECO:0007669"/>
    <property type="project" value="UniProtKB-SubCell"/>
</dbReference>
<reference evidence="9" key="1">
    <citation type="submission" date="2020-11" db="EMBL/GenBank/DDBJ databases">
        <title>Isolation and identification of active actinomycetes.</title>
        <authorList>
            <person name="Yu B."/>
        </authorList>
    </citation>
    <scope>NUCLEOTIDE SEQUENCE</scope>
    <source>
        <strain evidence="9">NEAU-YB345</strain>
    </source>
</reference>
<evidence type="ECO:0000313" key="9">
    <source>
        <dbReference type="EMBL" id="MBF9067391.1"/>
    </source>
</evidence>
<dbReference type="EMBL" id="JADPRT010000002">
    <property type="protein sequence ID" value="MBF9067391.1"/>
    <property type="molecule type" value="Genomic_DNA"/>
</dbReference>
<dbReference type="Pfam" id="PF00528">
    <property type="entry name" value="BPD_transp_1"/>
    <property type="match status" value="1"/>
</dbReference>
<dbReference type="RefSeq" id="WP_196192582.1">
    <property type="nucleotide sequence ID" value="NZ_JADPRT010000002.1"/>
</dbReference>
<dbReference type="InterPro" id="IPR000515">
    <property type="entry name" value="MetI-like"/>
</dbReference>
<feature type="transmembrane region" description="Helical" evidence="7">
    <location>
        <begin position="114"/>
        <end position="137"/>
    </location>
</feature>
<feature type="transmembrane region" description="Helical" evidence="7">
    <location>
        <begin position="191"/>
        <end position="211"/>
    </location>
</feature>
<protein>
    <submittedName>
        <fullName evidence="9">ABC transporter permease</fullName>
    </submittedName>
</protein>
<evidence type="ECO:0000256" key="7">
    <source>
        <dbReference type="RuleBase" id="RU363032"/>
    </source>
</evidence>
<feature type="transmembrane region" description="Helical" evidence="7">
    <location>
        <begin position="9"/>
        <end position="30"/>
    </location>
</feature>
<name>A0A931AZ52_9ACTN</name>
<evidence type="ECO:0000256" key="5">
    <source>
        <dbReference type="ARBA" id="ARBA00022989"/>
    </source>
</evidence>
<accession>A0A931AZ52</accession>
<dbReference type="Pfam" id="PF19300">
    <property type="entry name" value="BPD_transp_1_N"/>
    <property type="match status" value="1"/>
</dbReference>
<feature type="transmembrane region" description="Helical" evidence="7">
    <location>
        <begin position="297"/>
        <end position="323"/>
    </location>
</feature>
<keyword evidence="6 7" id="KW-0472">Membrane</keyword>
<dbReference type="InterPro" id="IPR035906">
    <property type="entry name" value="MetI-like_sf"/>
</dbReference>
<feature type="domain" description="ABC transmembrane type-1" evidence="8">
    <location>
        <begin position="110"/>
        <end position="316"/>
    </location>
</feature>
<comment type="subcellular location">
    <subcellularLocation>
        <location evidence="1 7">Cell membrane</location>
        <topology evidence="1 7">Multi-pass membrane protein</topology>
    </subcellularLocation>
</comment>
<evidence type="ECO:0000256" key="4">
    <source>
        <dbReference type="ARBA" id="ARBA00022692"/>
    </source>
</evidence>
<evidence type="ECO:0000256" key="6">
    <source>
        <dbReference type="ARBA" id="ARBA00023136"/>
    </source>
</evidence>
<evidence type="ECO:0000259" key="8">
    <source>
        <dbReference type="PROSITE" id="PS50928"/>
    </source>
</evidence>
<dbReference type="InterPro" id="IPR045621">
    <property type="entry name" value="BPD_transp_1_N"/>
</dbReference>
<dbReference type="Proteomes" id="UP000657385">
    <property type="component" value="Unassembled WGS sequence"/>
</dbReference>
<proteinExistence type="inferred from homology"/>
<comment type="caution">
    <text evidence="9">The sequence shown here is derived from an EMBL/GenBank/DDBJ whole genome shotgun (WGS) entry which is preliminary data.</text>
</comment>
<keyword evidence="2 7" id="KW-0813">Transport</keyword>
<dbReference type="PROSITE" id="PS50928">
    <property type="entry name" value="ABC_TM1"/>
    <property type="match status" value="1"/>
</dbReference>
<keyword evidence="5 7" id="KW-1133">Transmembrane helix</keyword>
<evidence type="ECO:0000256" key="3">
    <source>
        <dbReference type="ARBA" id="ARBA00022475"/>
    </source>
</evidence>
<dbReference type="PANTHER" id="PTHR43163:SF6">
    <property type="entry name" value="DIPEPTIDE TRANSPORT SYSTEM PERMEASE PROTEIN DPPB-RELATED"/>
    <property type="match status" value="1"/>
</dbReference>
<dbReference type="PANTHER" id="PTHR43163">
    <property type="entry name" value="DIPEPTIDE TRANSPORT SYSTEM PERMEASE PROTEIN DPPB-RELATED"/>
    <property type="match status" value="1"/>
</dbReference>
<evidence type="ECO:0000256" key="1">
    <source>
        <dbReference type="ARBA" id="ARBA00004651"/>
    </source>
</evidence>
<dbReference type="Gene3D" id="1.10.3720.10">
    <property type="entry name" value="MetI-like"/>
    <property type="match status" value="1"/>
</dbReference>
<comment type="similarity">
    <text evidence="7">Belongs to the binding-protein-dependent transport system permease family.</text>
</comment>
<evidence type="ECO:0000313" key="10">
    <source>
        <dbReference type="Proteomes" id="UP000657385"/>
    </source>
</evidence>
<keyword evidence="4 7" id="KW-0812">Transmembrane</keyword>
<dbReference type="GO" id="GO:0071916">
    <property type="term" value="F:dipeptide transmembrane transporter activity"/>
    <property type="evidence" value="ECO:0007669"/>
    <property type="project" value="TreeGrafter"/>
</dbReference>
<sequence length="330" mass="35540">MTRYLIRRLLSAFTIILMVSLVTFLIFFAVPSNPAVLACGKACNPGRILEIKHSLGLDKSLFTQYFEFLKGVFAGRTIGDGATAVQCPAPCLGISFHDDSNVYQTLMNRLPADISLAFGAAVAFLITGVGLGILAAIRKGKLVDKVAVGLAMVGISLPIYFLALVLQYFFVDKWQLLPTPNYSPISQGFGQWFQGLLLPWASLTIGFLAYYTRLTRSSMLETLGEDFIRTARAKGLGQRTLIFKHALRAAITPIVTIFGMDFATLVGGSAVITESVFGIPGIGQLAVNAVENVDLPVIMATTLFAAVAVVLANVVVDVVYGIIDPRVRLA</sequence>
<organism evidence="9 10">
    <name type="scientific">Streptacidiphilus fuscans</name>
    <dbReference type="NCBI Taxonomy" id="2789292"/>
    <lineage>
        <taxon>Bacteria</taxon>
        <taxon>Bacillati</taxon>
        <taxon>Actinomycetota</taxon>
        <taxon>Actinomycetes</taxon>
        <taxon>Kitasatosporales</taxon>
        <taxon>Streptomycetaceae</taxon>
        <taxon>Streptacidiphilus</taxon>
    </lineage>
</organism>
<keyword evidence="10" id="KW-1185">Reference proteome</keyword>
<feature type="transmembrane region" description="Helical" evidence="7">
    <location>
        <begin position="149"/>
        <end position="171"/>
    </location>
</feature>
<evidence type="ECO:0000256" key="2">
    <source>
        <dbReference type="ARBA" id="ARBA00022448"/>
    </source>
</evidence>
<gene>
    <name evidence="9" type="ORF">I2501_04980</name>
</gene>